<dbReference type="InterPro" id="IPR036390">
    <property type="entry name" value="WH_DNA-bd_sf"/>
</dbReference>
<comment type="caution">
    <text evidence="1">The sequence shown here is derived from an EMBL/GenBank/DDBJ whole genome shotgun (WGS) entry which is preliminary data.</text>
</comment>
<dbReference type="RefSeq" id="WP_214299625.1">
    <property type="nucleotide sequence ID" value="NZ_JAHDYS010000010.1"/>
</dbReference>
<evidence type="ECO:0000313" key="1">
    <source>
        <dbReference type="EMBL" id="MBT1072536.1"/>
    </source>
</evidence>
<name>A0ABS5UA27_9BACT</name>
<evidence type="ECO:0000313" key="2">
    <source>
        <dbReference type="Proteomes" id="UP000784128"/>
    </source>
</evidence>
<accession>A0ABS5UA27</accession>
<dbReference type="EMBL" id="JAHDYS010000010">
    <property type="protein sequence ID" value="MBT1072536.1"/>
    <property type="molecule type" value="Genomic_DNA"/>
</dbReference>
<sequence>MNNHCHGNQDDIKAFQLLSEVADEQPVSQRELAKRLGIALGLVNSYIKNFIAKGYIRIKNYPHNRYAYLLTPQGLAEKGRLAYQHVHYFTNLYTVTRQDYLQLFQKLADRNITRISFCGVDEVAEIAWLSLQEAGLELNEVMDDCSIDSQFMGRRVIDLRRGIQAGGCPIVITSLKRAQQLKIQLHDLGASDETIICPNFGAKPSETGNYSGEKLQHG</sequence>
<gene>
    <name evidence="1" type="ORF">KJB30_12115</name>
</gene>
<dbReference type="Gene3D" id="1.10.10.10">
    <property type="entry name" value="Winged helix-like DNA-binding domain superfamily/Winged helix DNA-binding domain"/>
    <property type="match status" value="1"/>
</dbReference>
<protein>
    <submittedName>
        <fullName evidence="1">Winged helix-turn-helix transcriptional regulator</fullName>
    </submittedName>
</protein>
<reference evidence="1 2" key="1">
    <citation type="submission" date="2021-05" db="EMBL/GenBank/DDBJ databases">
        <title>The draft genome of Geobacter chapellei DSM 13688.</title>
        <authorList>
            <person name="Xu Z."/>
            <person name="Masuda Y."/>
            <person name="Itoh H."/>
            <person name="Senoo K."/>
        </authorList>
    </citation>
    <scope>NUCLEOTIDE SEQUENCE [LARGE SCALE GENOMIC DNA]</scope>
    <source>
        <strain evidence="1 2">DSM 13688</strain>
    </source>
</reference>
<dbReference type="Proteomes" id="UP000784128">
    <property type="component" value="Unassembled WGS sequence"/>
</dbReference>
<organism evidence="1 2">
    <name type="scientific">Pelotalea chapellei</name>
    <dbReference type="NCBI Taxonomy" id="44671"/>
    <lineage>
        <taxon>Bacteria</taxon>
        <taxon>Pseudomonadati</taxon>
        <taxon>Thermodesulfobacteriota</taxon>
        <taxon>Desulfuromonadia</taxon>
        <taxon>Geobacterales</taxon>
        <taxon>Geobacteraceae</taxon>
        <taxon>Pelotalea</taxon>
    </lineage>
</organism>
<proteinExistence type="predicted"/>
<keyword evidence="2" id="KW-1185">Reference proteome</keyword>
<dbReference type="Pfam" id="PF13412">
    <property type="entry name" value="HTH_24"/>
    <property type="match status" value="1"/>
</dbReference>
<dbReference type="InterPro" id="IPR036388">
    <property type="entry name" value="WH-like_DNA-bd_sf"/>
</dbReference>
<dbReference type="SUPFAM" id="SSF46785">
    <property type="entry name" value="Winged helix' DNA-binding domain"/>
    <property type="match status" value="1"/>
</dbReference>